<dbReference type="GO" id="GO:0008017">
    <property type="term" value="F:microtubule binding"/>
    <property type="evidence" value="ECO:0007669"/>
    <property type="project" value="TreeGrafter"/>
</dbReference>
<dbReference type="AlphaFoldDB" id="A0AAE0L083"/>
<dbReference type="InterPro" id="IPR001401">
    <property type="entry name" value="Dynamin_GTPase"/>
</dbReference>
<name>A0AAE0L083_9CHLO</name>
<dbReference type="SUPFAM" id="SSF52540">
    <property type="entry name" value="P-loop containing nucleoside triphosphate hydrolases"/>
    <property type="match status" value="1"/>
</dbReference>
<sequence length="1144" mass="130350">MPVGSSSNQSQASIPGEFPQLLDNWWWQLCDLWPPLRLLNCPLTNTPLEEPVIADDNRTYNAQALQFFFTSQRDSGLSIVSPQHHEAMSDQYQQDAVTHNLLKIIITRLQDSEFLVSALRDIPDDPGAEHQRALGQLILAAKEACHAAVERSQQENMAGSHWLLEKFQEELREHTLAWEATTSTVQFVQPREDLTQLRLAFSKLDELRELLQETLKGWDPPSITVVGTRSAGKSTVLERLSNIPLFPRNPSICTRLPIHVRLRQSVHGNAQVRLFVKDTQSGEEGPSRFIPFESGHRYVDEVQERILIEHESTTGFSTTKQIILEVHHPTVPSIDLIDIPGLEPGDGRGPTHQILESQVNRNREQGSSAVYLLVVSGASRQVNDVASAFIKEHGLLDETLGVFTHCDDVVSRRYHALREMVEDPQANTASLPVRHGWVATMSCDEHESLPGPERLHRQAQVELEFFEEHHELKAMKLAGNATCSALVRRLQRVYFDHLSNTWTPRTLLRIDERIVEIQFQERSQYGRPLGLLSADERSSAIRNEVRTRLSDCTSMITERFLNEHLRSLHKQFLEKLRAISRKSLMLHDIAEHHRSVREEGLQLFTHILREVEAYWKEGIRSIMFAKLECRITNGEYRFLMVRGESTDASEHQWPGADAGHVRSEEGDNAEDELQRLFTCSSIREAHTWLYEDGERVQLNQYPVLLNNLVQEFEKRLDNSIQNLELELTRLHEVAFDVHGHLMTYTSDEDAWKFELNVEQLAGKLMALMMIHGPSSQLLEGLEDSFQIASEVETCETGRQHFNQEVELLQKAARGVRAIFNLTGDQAEDLKRQVEEERRREEEERRQVEEEGRREEEEHRQVEEEQRREEQERHRQQSQGGIARLKKMVPPPNGDAAPDISRFIPLKEGVTPEGVAYIQSCMLVDSDLAKNLYVPIMRQNRSLALQQGMCKQTIDAGIDIINRCADNTLSVEEMVDAGLITCNHTVALRLKSGRLLLYNPQRITHAMKAWIERLGGEVAYIVSPNPAHCLFTQSAMQAFPRAKLVASQQAADKMADLGISTAYNYSNPDRLNALWQDLVDEGVIPNVLAGDPAQIILLYHEKTRTLLEADLSYRDAFAPPKGLITPLMKRKVSIGGSYDNEVFFI</sequence>
<protein>
    <recommendedName>
        <fullName evidence="2">Dynamin GTPase domain-containing protein</fullName>
    </recommendedName>
</protein>
<feature type="domain" description="Dynamin GTPase" evidence="2">
    <location>
        <begin position="194"/>
        <end position="448"/>
    </location>
</feature>
<dbReference type="PRINTS" id="PR00195">
    <property type="entry name" value="DYNAMIN"/>
</dbReference>
<reference evidence="3 4" key="1">
    <citation type="journal article" date="2015" name="Genome Biol. Evol.">
        <title>Comparative Genomics of a Bacterivorous Green Alga Reveals Evolutionary Causalities and Consequences of Phago-Mixotrophic Mode of Nutrition.</title>
        <authorList>
            <person name="Burns J.A."/>
            <person name="Paasch A."/>
            <person name="Narechania A."/>
            <person name="Kim E."/>
        </authorList>
    </citation>
    <scope>NUCLEOTIDE SEQUENCE [LARGE SCALE GENOMIC DNA]</scope>
    <source>
        <strain evidence="3 4">PLY_AMNH</strain>
    </source>
</reference>
<dbReference type="GO" id="GO:0005737">
    <property type="term" value="C:cytoplasm"/>
    <property type="evidence" value="ECO:0007669"/>
    <property type="project" value="TreeGrafter"/>
</dbReference>
<feature type="compositionally biased region" description="Basic and acidic residues" evidence="1">
    <location>
        <begin position="829"/>
        <end position="874"/>
    </location>
</feature>
<evidence type="ECO:0000313" key="4">
    <source>
        <dbReference type="Proteomes" id="UP001190700"/>
    </source>
</evidence>
<organism evidence="3 4">
    <name type="scientific">Cymbomonas tetramitiformis</name>
    <dbReference type="NCBI Taxonomy" id="36881"/>
    <lineage>
        <taxon>Eukaryota</taxon>
        <taxon>Viridiplantae</taxon>
        <taxon>Chlorophyta</taxon>
        <taxon>Pyramimonadophyceae</taxon>
        <taxon>Pyramimonadales</taxon>
        <taxon>Pyramimonadaceae</taxon>
        <taxon>Cymbomonas</taxon>
    </lineage>
</organism>
<dbReference type="InterPro" id="IPR022812">
    <property type="entry name" value="Dynamin"/>
</dbReference>
<dbReference type="InterPro" id="IPR027417">
    <property type="entry name" value="P-loop_NTPase"/>
</dbReference>
<dbReference type="GO" id="GO:0003924">
    <property type="term" value="F:GTPase activity"/>
    <property type="evidence" value="ECO:0007669"/>
    <property type="project" value="InterPro"/>
</dbReference>
<evidence type="ECO:0000313" key="3">
    <source>
        <dbReference type="EMBL" id="KAK3266959.1"/>
    </source>
</evidence>
<dbReference type="Gene3D" id="3.40.50.300">
    <property type="entry name" value="P-loop containing nucleotide triphosphate hydrolases"/>
    <property type="match status" value="1"/>
</dbReference>
<comment type="caution">
    <text evidence="3">The sequence shown here is derived from an EMBL/GenBank/DDBJ whole genome shotgun (WGS) entry which is preliminary data.</text>
</comment>
<proteinExistence type="predicted"/>
<dbReference type="Pfam" id="PF00350">
    <property type="entry name" value="Dynamin_N"/>
    <property type="match status" value="1"/>
</dbReference>
<accession>A0AAE0L083</accession>
<evidence type="ECO:0000259" key="2">
    <source>
        <dbReference type="SMART" id="SM00053"/>
    </source>
</evidence>
<feature type="region of interest" description="Disordered" evidence="1">
    <location>
        <begin position="829"/>
        <end position="898"/>
    </location>
</feature>
<dbReference type="GO" id="GO:0016020">
    <property type="term" value="C:membrane"/>
    <property type="evidence" value="ECO:0007669"/>
    <property type="project" value="TreeGrafter"/>
</dbReference>
<dbReference type="GO" id="GO:0005874">
    <property type="term" value="C:microtubule"/>
    <property type="evidence" value="ECO:0007669"/>
    <property type="project" value="TreeGrafter"/>
</dbReference>
<dbReference type="InterPro" id="IPR045063">
    <property type="entry name" value="Dynamin_N"/>
</dbReference>
<gene>
    <name evidence="3" type="ORF">CYMTET_24454</name>
</gene>
<keyword evidence="4" id="KW-1185">Reference proteome</keyword>
<dbReference type="SMART" id="SM00053">
    <property type="entry name" value="DYNc"/>
    <property type="match status" value="1"/>
</dbReference>
<dbReference type="EMBL" id="LGRX02012708">
    <property type="protein sequence ID" value="KAK3266959.1"/>
    <property type="molecule type" value="Genomic_DNA"/>
</dbReference>
<dbReference type="PANTHER" id="PTHR11566">
    <property type="entry name" value="DYNAMIN"/>
    <property type="match status" value="1"/>
</dbReference>
<dbReference type="GO" id="GO:0005525">
    <property type="term" value="F:GTP binding"/>
    <property type="evidence" value="ECO:0007669"/>
    <property type="project" value="InterPro"/>
</dbReference>
<dbReference type="Proteomes" id="UP001190700">
    <property type="component" value="Unassembled WGS sequence"/>
</dbReference>
<evidence type="ECO:0000256" key="1">
    <source>
        <dbReference type="SAM" id="MobiDB-lite"/>
    </source>
</evidence>